<proteinExistence type="inferred from homology"/>
<gene>
    <name evidence="3" type="ORF">FPZ12_020760</name>
</gene>
<comment type="caution">
    <text evidence="3">The sequence shown here is derived from an EMBL/GenBank/DDBJ whole genome shotgun (WGS) entry which is preliminary data.</text>
</comment>
<dbReference type="RefSeq" id="WP_144747555.1">
    <property type="nucleotide sequence ID" value="NZ_VMNW02000030.1"/>
</dbReference>
<name>A0A5N0V2J9_9PSEU</name>
<evidence type="ECO:0000313" key="3">
    <source>
        <dbReference type="EMBL" id="KAA9159336.1"/>
    </source>
</evidence>
<dbReference type="SUPFAM" id="SSF54909">
    <property type="entry name" value="Dimeric alpha+beta barrel"/>
    <property type="match status" value="1"/>
</dbReference>
<dbReference type="Gene3D" id="3.30.70.1060">
    <property type="entry name" value="Dimeric alpha+beta barrel"/>
    <property type="match status" value="1"/>
</dbReference>
<dbReference type="EMBL" id="VMNW02000030">
    <property type="protein sequence ID" value="KAA9159336.1"/>
    <property type="molecule type" value="Genomic_DNA"/>
</dbReference>
<evidence type="ECO:0000313" key="4">
    <source>
        <dbReference type="Proteomes" id="UP000319769"/>
    </source>
</evidence>
<accession>A0A5N0V2J9</accession>
<dbReference type="InterPro" id="IPR011008">
    <property type="entry name" value="Dimeric_a/b-barrel"/>
</dbReference>
<dbReference type="Pfam" id="PF03795">
    <property type="entry name" value="YCII"/>
    <property type="match status" value="1"/>
</dbReference>
<evidence type="ECO:0000259" key="2">
    <source>
        <dbReference type="Pfam" id="PF03795"/>
    </source>
</evidence>
<dbReference type="AlphaFoldDB" id="A0A5N0V2J9"/>
<evidence type="ECO:0000256" key="1">
    <source>
        <dbReference type="ARBA" id="ARBA00007689"/>
    </source>
</evidence>
<keyword evidence="4" id="KW-1185">Reference proteome</keyword>
<feature type="domain" description="YCII-related" evidence="2">
    <location>
        <begin position="4"/>
        <end position="86"/>
    </location>
</feature>
<reference evidence="3" key="1">
    <citation type="submission" date="2019-09" db="EMBL/GenBank/DDBJ databases">
        <authorList>
            <person name="Teo W.F.A."/>
            <person name="Duangmal K."/>
        </authorList>
    </citation>
    <scope>NUCLEOTIDE SEQUENCE [LARGE SCALE GENOMIC DNA]</scope>
    <source>
        <strain evidence="3">K81G1</strain>
    </source>
</reference>
<sequence length="93" mass="10166">MSIFAVTYTYAAGSETERDTVRPRHKDFLAQLHSSGRLRVSGPVDGGTGALLILEGESAEEISAVLDDDPFRTHGLIGERTVREWSIFFGGLK</sequence>
<comment type="similarity">
    <text evidence="1">Belongs to the YciI family.</text>
</comment>
<dbReference type="OrthoDB" id="8968203at2"/>
<organism evidence="3 4">
    <name type="scientific">Amycolatopsis acidicola</name>
    <dbReference type="NCBI Taxonomy" id="2596893"/>
    <lineage>
        <taxon>Bacteria</taxon>
        <taxon>Bacillati</taxon>
        <taxon>Actinomycetota</taxon>
        <taxon>Actinomycetes</taxon>
        <taxon>Pseudonocardiales</taxon>
        <taxon>Pseudonocardiaceae</taxon>
        <taxon>Amycolatopsis</taxon>
    </lineage>
</organism>
<dbReference type="InterPro" id="IPR005545">
    <property type="entry name" value="YCII"/>
</dbReference>
<dbReference type="Proteomes" id="UP000319769">
    <property type="component" value="Unassembled WGS sequence"/>
</dbReference>
<protein>
    <recommendedName>
        <fullName evidence="2">YCII-related domain-containing protein</fullName>
    </recommendedName>
</protein>